<evidence type="ECO:0000256" key="1">
    <source>
        <dbReference type="ARBA" id="ARBA00004141"/>
    </source>
</evidence>
<organism evidence="8 9">
    <name type="scientific">Plectus sambesii</name>
    <dbReference type="NCBI Taxonomy" id="2011161"/>
    <lineage>
        <taxon>Eukaryota</taxon>
        <taxon>Metazoa</taxon>
        <taxon>Ecdysozoa</taxon>
        <taxon>Nematoda</taxon>
        <taxon>Chromadorea</taxon>
        <taxon>Plectida</taxon>
        <taxon>Plectina</taxon>
        <taxon>Plectoidea</taxon>
        <taxon>Plectidae</taxon>
        <taxon>Plectus</taxon>
    </lineage>
</organism>
<sequence length="217" mass="24543">MGFTSYYSLEIESINPMGYDVVRIINNGEVRLGLKYNVDLTCIMEIGDFPFDTQDCPIIISLWSYNYSEAVLHLRYPIVGLAPYNGDPEYAPVMGNISEFEIVTYSGTELMTTIGHNPYSELHYSIGLKRRPAYYVFVMLIPSYLLTSLCIIGIFTPNSNMNERNEKVTLGLTTLLSMTLILNIVADQMPKGREGLALLGKYFLELICFGGLKWTIR</sequence>
<feature type="transmembrane region" description="Helical" evidence="5">
    <location>
        <begin position="168"/>
        <end position="186"/>
    </location>
</feature>
<accession>A0A914XJ08</accession>
<dbReference type="InterPro" id="IPR018000">
    <property type="entry name" value="Neurotransmitter_ion_chnl_CS"/>
</dbReference>
<name>A0A914XJ08_9BILA</name>
<feature type="domain" description="Neurotransmitter-gated ion-channel ligand-binding" evidence="6">
    <location>
        <begin position="21"/>
        <end position="132"/>
    </location>
</feature>
<dbReference type="WBParaSite" id="PSAMB.scaffold842size40425.g9117.t1">
    <property type="protein sequence ID" value="PSAMB.scaffold842size40425.g9117.t1"/>
    <property type="gene ID" value="PSAMB.scaffold842size40425.g9117"/>
</dbReference>
<dbReference type="Pfam" id="PF02931">
    <property type="entry name" value="Neur_chan_LBD"/>
    <property type="match status" value="1"/>
</dbReference>
<evidence type="ECO:0000256" key="2">
    <source>
        <dbReference type="ARBA" id="ARBA00022692"/>
    </source>
</evidence>
<dbReference type="SUPFAM" id="SSF63712">
    <property type="entry name" value="Nicotinic receptor ligand binding domain-like"/>
    <property type="match status" value="1"/>
</dbReference>
<dbReference type="Proteomes" id="UP000887566">
    <property type="component" value="Unplaced"/>
</dbReference>
<dbReference type="PANTHER" id="PTHR18945">
    <property type="entry name" value="NEUROTRANSMITTER GATED ION CHANNEL"/>
    <property type="match status" value="1"/>
</dbReference>
<dbReference type="Gene3D" id="1.20.58.390">
    <property type="entry name" value="Neurotransmitter-gated ion-channel transmembrane domain"/>
    <property type="match status" value="1"/>
</dbReference>
<evidence type="ECO:0000313" key="8">
    <source>
        <dbReference type="Proteomes" id="UP000887566"/>
    </source>
</evidence>
<evidence type="ECO:0000313" key="9">
    <source>
        <dbReference type="WBParaSite" id="PSAMB.scaffold842size40425.g9117.t1"/>
    </source>
</evidence>
<dbReference type="Pfam" id="PF02932">
    <property type="entry name" value="Neur_chan_memb"/>
    <property type="match status" value="1"/>
</dbReference>
<dbReference type="GO" id="GO:0005230">
    <property type="term" value="F:extracellular ligand-gated monoatomic ion channel activity"/>
    <property type="evidence" value="ECO:0007669"/>
    <property type="project" value="InterPro"/>
</dbReference>
<dbReference type="GO" id="GO:0016020">
    <property type="term" value="C:membrane"/>
    <property type="evidence" value="ECO:0007669"/>
    <property type="project" value="UniProtKB-SubCell"/>
</dbReference>
<dbReference type="InterPro" id="IPR006201">
    <property type="entry name" value="Neur_channel"/>
</dbReference>
<feature type="domain" description="Neurotransmitter-gated ion-channel transmembrane" evidence="7">
    <location>
        <begin position="139"/>
        <end position="209"/>
    </location>
</feature>
<dbReference type="InterPro" id="IPR006202">
    <property type="entry name" value="Neur_chan_lig-bd"/>
</dbReference>
<dbReference type="InterPro" id="IPR036719">
    <property type="entry name" value="Neuro-gated_channel_TM_sf"/>
</dbReference>
<evidence type="ECO:0000259" key="7">
    <source>
        <dbReference type="Pfam" id="PF02932"/>
    </source>
</evidence>
<feature type="transmembrane region" description="Helical" evidence="5">
    <location>
        <begin position="133"/>
        <end position="156"/>
    </location>
</feature>
<dbReference type="InterPro" id="IPR036734">
    <property type="entry name" value="Neur_chan_lig-bd_sf"/>
</dbReference>
<dbReference type="InterPro" id="IPR006029">
    <property type="entry name" value="Neurotrans-gated_channel_TM"/>
</dbReference>
<proteinExistence type="predicted"/>
<feature type="transmembrane region" description="Helical" evidence="5">
    <location>
        <begin position="198"/>
        <end position="216"/>
    </location>
</feature>
<dbReference type="InterPro" id="IPR038050">
    <property type="entry name" value="Neuro_actylchol_rec"/>
</dbReference>
<dbReference type="GO" id="GO:0004888">
    <property type="term" value="F:transmembrane signaling receptor activity"/>
    <property type="evidence" value="ECO:0007669"/>
    <property type="project" value="InterPro"/>
</dbReference>
<keyword evidence="3 5" id="KW-1133">Transmembrane helix</keyword>
<dbReference type="PROSITE" id="PS00236">
    <property type="entry name" value="NEUROTR_ION_CHANNEL"/>
    <property type="match status" value="1"/>
</dbReference>
<evidence type="ECO:0000256" key="3">
    <source>
        <dbReference type="ARBA" id="ARBA00022989"/>
    </source>
</evidence>
<evidence type="ECO:0000256" key="5">
    <source>
        <dbReference type="SAM" id="Phobius"/>
    </source>
</evidence>
<protein>
    <submittedName>
        <fullName evidence="9">Neurotransmitter-gated ion-channel ligand-binding domain-containing protein</fullName>
    </submittedName>
</protein>
<keyword evidence="8" id="KW-1185">Reference proteome</keyword>
<dbReference type="CDD" id="cd19051">
    <property type="entry name" value="LGIC_TM_cation"/>
    <property type="match status" value="1"/>
</dbReference>
<keyword evidence="4 5" id="KW-0472">Membrane</keyword>
<dbReference type="Gene3D" id="2.70.170.10">
    <property type="entry name" value="Neurotransmitter-gated ion-channel ligand-binding domain"/>
    <property type="match status" value="1"/>
</dbReference>
<keyword evidence="2 5" id="KW-0812">Transmembrane</keyword>
<evidence type="ECO:0000256" key="4">
    <source>
        <dbReference type="ARBA" id="ARBA00023136"/>
    </source>
</evidence>
<reference evidence="9" key="1">
    <citation type="submission" date="2022-11" db="UniProtKB">
        <authorList>
            <consortium name="WormBaseParasite"/>
        </authorList>
    </citation>
    <scope>IDENTIFICATION</scope>
</reference>
<dbReference type="SUPFAM" id="SSF90112">
    <property type="entry name" value="Neurotransmitter-gated ion-channel transmembrane pore"/>
    <property type="match status" value="1"/>
</dbReference>
<comment type="subcellular location">
    <subcellularLocation>
        <location evidence="1">Membrane</location>
        <topology evidence="1">Multi-pass membrane protein</topology>
    </subcellularLocation>
</comment>
<evidence type="ECO:0000259" key="6">
    <source>
        <dbReference type="Pfam" id="PF02931"/>
    </source>
</evidence>
<dbReference type="AlphaFoldDB" id="A0A914XJ08"/>